<proteinExistence type="predicted"/>
<gene>
    <name evidence="1" type="ORF">QFC20_000200</name>
</gene>
<reference evidence="1" key="1">
    <citation type="submission" date="2023-04" db="EMBL/GenBank/DDBJ databases">
        <title>Draft Genome sequencing of Naganishia species isolated from polar environments using Oxford Nanopore Technology.</title>
        <authorList>
            <person name="Leo P."/>
            <person name="Venkateswaran K."/>
        </authorList>
    </citation>
    <scope>NUCLEOTIDE SEQUENCE</scope>
    <source>
        <strain evidence="1">MNA-CCFEE 5262</strain>
    </source>
</reference>
<evidence type="ECO:0000313" key="1">
    <source>
        <dbReference type="EMBL" id="KAJ9117919.1"/>
    </source>
</evidence>
<keyword evidence="2" id="KW-1185">Reference proteome</keyword>
<protein>
    <submittedName>
        <fullName evidence="1">Uncharacterized protein</fullName>
    </submittedName>
</protein>
<name>A0ACC2X3C3_9TREE</name>
<dbReference type="Proteomes" id="UP001230649">
    <property type="component" value="Unassembled WGS sequence"/>
</dbReference>
<comment type="caution">
    <text evidence="1">The sequence shown here is derived from an EMBL/GenBank/DDBJ whole genome shotgun (WGS) entry which is preliminary data.</text>
</comment>
<accession>A0ACC2X3C3</accession>
<evidence type="ECO:0000313" key="2">
    <source>
        <dbReference type="Proteomes" id="UP001230649"/>
    </source>
</evidence>
<sequence>MAPFPFRSSPGAGQLFLSASGNSQAQFTHLSGTYPLKLLAPTPLPSQPSNLRVCYMLAYGGGLVAGDTISLQVRIGTGSHLILLTQGSTKVFKNRMGNRPLAHGSAEDSTIGDHPAPPVTKQRLLVTLDPGSLLLLLPDPIQPFKSSSYIQSQRFVLPPVSDDIPPASILVLDWFTSGRNAGKRFQEEWEFELYSSMNEVIYASAADDHRRGTDEQGLDGRQRTASDASGYTVRAATLPIMPEKVTLRATEHPKTQTTAAQPPAQHRINGPTQPINALQSRMRPYQIYATLLIHGPLLHHLVTYLSTRANSPSETQFQASKPAPLIWSFSKIPRAQAGLGQGAVVGSGGAYDGGILRVAGMETEVVKRWVGDVLVLGKIRIMAGIATTKLNKSRSVDQPQVGALQLSPSLPKSGSPLPPRQPNVKSKTAAAREKTPIAHVCNSSSEYATTNREPSPP</sequence>
<dbReference type="EMBL" id="JASBWS010000001">
    <property type="protein sequence ID" value="KAJ9117919.1"/>
    <property type="molecule type" value="Genomic_DNA"/>
</dbReference>
<organism evidence="1 2">
    <name type="scientific">Naganishia adeliensis</name>
    <dbReference type="NCBI Taxonomy" id="92952"/>
    <lineage>
        <taxon>Eukaryota</taxon>
        <taxon>Fungi</taxon>
        <taxon>Dikarya</taxon>
        <taxon>Basidiomycota</taxon>
        <taxon>Agaricomycotina</taxon>
        <taxon>Tremellomycetes</taxon>
        <taxon>Filobasidiales</taxon>
        <taxon>Filobasidiaceae</taxon>
        <taxon>Naganishia</taxon>
    </lineage>
</organism>